<dbReference type="Pfam" id="PF05066">
    <property type="entry name" value="HARE-HTH"/>
    <property type="match status" value="1"/>
</dbReference>
<dbReference type="GO" id="GO:0006351">
    <property type="term" value="P:DNA-templated transcription"/>
    <property type="evidence" value="ECO:0007669"/>
    <property type="project" value="InterPro"/>
</dbReference>
<dbReference type="InterPro" id="IPR029757">
    <property type="entry name" value="RpoE"/>
</dbReference>
<keyword evidence="4 6" id="KW-0548">Nucleotidyltransferase</keyword>
<dbReference type="EMBL" id="LILD01000001">
    <property type="protein sequence ID" value="KOO37579.1"/>
    <property type="molecule type" value="Genomic_DNA"/>
</dbReference>
<feature type="domain" description="HTH HARE-type" evidence="8">
    <location>
        <begin position="14"/>
        <end position="81"/>
    </location>
</feature>
<reference evidence="9" key="1">
    <citation type="submission" date="2015-08" db="EMBL/GenBank/DDBJ databases">
        <title>Complete DNA Sequence of Pseudomonas syringae pv. actinidiae, the Causal Agent of Kiwifruit Canker Disease.</title>
        <authorList>
            <person name="Rikkerink E.H.A."/>
            <person name="Fineran P.C."/>
        </authorList>
    </citation>
    <scope>NUCLEOTIDE SEQUENCE</scope>
    <source>
        <strain evidence="9">DSM 13666</strain>
    </source>
</reference>
<accession>A0A4Y7X1H0</accession>
<protein>
    <recommendedName>
        <fullName evidence="6">Probable DNA-directed RNA polymerase subunit delta</fullName>
    </recommendedName>
    <alternativeName>
        <fullName evidence="6">RNAP delta factor</fullName>
    </alternativeName>
</protein>
<gene>
    <name evidence="6" type="primary">rpoE</name>
    <name evidence="9" type="ORF">AMD02_01015</name>
</gene>
<dbReference type="PROSITE" id="PS51913">
    <property type="entry name" value="HTH_HARE"/>
    <property type="match status" value="1"/>
</dbReference>
<dbReference type="InterPro" id="IPR007759">
    <property type="entry name" value="Asxl_HARE-HTH"/>
</dbReference>
<evidence type="ECO:0000256" key="6">
    <source>
        <dbReference type="HAMAP-Rule" id="MF_00357"/>
    </source>
</evidence>
<dbReference type="GeneID" id="87599340"/>
<evidence type="ECO:0000256" key="7">
    <source>
        <dbReference type="SAM" id="MobiDB-lite"/>
    </source>
</evidence>
<evidence type="ECO:0000256" key="3">
    <source>
        <dbReference type="ARBA" id="ARBA00022679"/>
    </source>
</evidence>
<evidence type="ECO:0000256" key="1">
    <source>
        <dbReference type="ARBA" id="ARBA00009828"/>
    </source>
</evidence>
<sequence length="164" mass="19197">MKLAELSKEEIQELSMVEVAYLVMKETKEPFNYQDLLKKVAELKGMSEEQMLDRIGYLYTDLNIDGRFVTLGDNRWGLRSWYPLEQVEEEITGPTKKKAKAKAEEEVDELDENIEVFDDEFEDLEDELDELAESEDADEEDEEFDEGDDIDELDDEFEESDDDL</sequence>
<dbReference type="InterPro" id="IPR038087">
    <property type="entry name" value="RNAP_delta_N_dom_sf"/>
</dbReference>
<keyword evidence="5 6" id="KW-0804">Transcription</keyword>
<dbReference type="GO" id="GO:0000428">
    <property type="term" value="C:DNA-directed RNA polymerase complex"/>
    <property type="evidence" value="ECO:0007669"/>
    <property type="project" value="UniProtKB-KW"/>
</dbReference>
<evidence type="ECO:0000313" key="9">
    <source>
        <dbReference type="EMBL" id="KOO37579.1"/>
    </source>
</evidence>
<comment type="caution">
    <text evidence="9">The sequence shown here is derived from an EMBL/GenBank/DDBJ whole genome shotgun (WGS) entry which is preliminary data.</text>
</comment>
<dbReference type="NCBIfam" id="TIGR04567">
    <property type="entry name" value="RNAP_delt_lowGC"/>
    <property type="match status" value="1"/>
</dbReference>
<evidence type="ECO:0000256" key="4">
    <source>
        <dbReference type="ARBA" id="ARBA00022695"/>
    </source>
</evidence>
<keyword evidence="3 6" id="KW-0808">Transferase</keyword>
<keyword evidence="2 6" id="KW-0240">DNA-directed RNA polymerase</keyword>
<evidence type="ECO:0000256" key="5">
    <source>
        <dbReference type="ARBA" id="ARBA00023163"/>
    </source>
</evidence>
<dbReference type="PATRIC" id="fig|136160.3.peg.390"/>
<dbReference type="GO" id="GO:0003899">
    <property type="term" value="F:DNA-directed RNA polymerase activity"/>
    <property type="evidence" value="ECO:0007669"/>
    <property type="project" value="UniProtKB-UniRule"/>
</dbReference>
<comment type="function">
    <text evidence="6">Participates in both the initiation and recycling phases of transcription. In the presence of the delta subunit, RNAP displays an increased specificity of transcription, a decreased affinity for nucleic acids, and an increased efficiency of RNA synthesis because of enhanced recycling.</text>
</comment>
<dbReference type="GO" id="GO:0006355">
    <property type="term" value="P:regulation of DNA-templated transcription"/>
    <property type="evidence" value="ECO:0007669"/>
    <property type="project" value="UniProtKB-UniRule"/>
</dbReference>
<dbReference type="AlphaFoldDB" id="A0A0M0KFK1"/>
<comment type="similarity">
    <text evidence="1 6">Belongs to the RpoE family.</text>
</comment>
<feature type="region of interest" description="Disordered" evidence="7">
    <location>
        <begin position="130"/>
        <end position="164"/>
    </location>
</feature>
<dbReference type="Gene3D" id="1.10.10.1250">
    <property type="entry name" value="RNA polymerase, subunit delta, N-terminal domain"/>
    <property type="match status" value="1"/>
</dbReference>
<name>A0A0M0KFK1_ALKHA</name>
<comment type="subunit">
    <text evidence="6">RNAP is composed of a core of 2 alpha, a beta and a beta' subunits. The core is associated with a delta subunit and one of several sigma factors.</text>
</comment>
<dbReference type="HAMAP" id="MF_00357">
    <property type="entry name" value="RNApol_bact_RpoE"/>
    <property type="match status" value="1"/>
</dbReference>
<evidence type="ECO:0000256" key="2">
    <source>
        <dbReference type="ARBA" id="ARBA00022478"/>
    </source>
</evidence>
<dbReference type="RefSeq" id="WP_053430143.1">
    <property type="nucleotide sequence ID" value="NZ_CP040441.1"/>
</dbReference>
<accession>A0A0M0KFK1</accession>
<organism evidence="9">
    <name type="scientific">Halalkalibacterium halodurans</name>
    <name type="common">Bacillus halodurans</name>
    <dbReference type="NCBI Taxonomy" id="86665"/>
    <lineage>
        <taxon>Bacteria</taxon>
        <taxon>Bacillati</taxon>
        <taxon>Bacillota</taxon>
        <taxon>Bacilli</taxon>
        <taxon>Bacillales</taxon>
        <taxon>Bacillaceae</taxon>
        <taxon>Halalkalibacterium (ex Joshi et al. 2022)</taxon>
    </lineage>
</organism>
<evidence type="ECO:0000259" key="8">
    <source>
        <dbReference type="PROSITE" id="PS51913"/>
    </source>
</evidence>
<proteinExistence type="inferred from homology"/>